<gene>
    <name evidence="3" type="ORF">Shyd_52820</name>
</gene>
<dbReference type="Pfam" id="PF01370">
    <property type="entry name" value="Epimerase"/>
    <property type="match status" value="1"/>
</dbReference>
<dbReference type="PANTHER" id="PTHR48079:SF6">
    <property type="entry name" value="NAD(P)-BINDING DOMAIN-CONTAINING PROTEIN-RELATED"/>
    <property type="match status" value="1"/>
</dbReference>
<evidence type="ECO:0000313" key="4">
    <source>
        <dbReference type="Proteomes" id="UP001052739"/>
    </source>
</evidence>
<feature type="domain" description="NAD-dependent epimerase/dehydratase" evidence="2">
    <location>
        <begin position="3"/>
        <end position="229"/>
    </location>
</feature>
<name>A0ABQ3PFW5_9ACTN</name>
<sequence>MRILIAGATGAIGRPLTRALIRDGHEVLALARSEGSAGTVRALGATPVRADALDREGLLRALDGLSADAVVHQLTALKAPRLRLTADDPSNVLRERGTAHLLEAAGVLGAGRFVTQSLVLGYGYHDHGERPVTEEDRFGVLGGTVADHVVTGLVEAEGRLFAAGHVAGTALRYGVFYGPGTWFDPTPGSRPFPVPRGGGGTMSWVHVEDAAEATVAALARGRAGEAYNIVDDRPSTWGELAEARGGRGLRLPGRLLRLAVPYLGSLMLDTRLRVSHAKATRELGWTPRHPDHRAGMAAAAAR</sequence>
<dbReference type="InterPro" id="IPR036291">
    <property type="entry name" value="NAD(P)-bd_dom_sf"/>
</dbReference>
<dbReference type="SUPFAM" id="SSF51735">
    <property type="entry name" value="NAD(P)-binding Rossmann-fold domains"/>
    <property type="match status" value="1"/>
</dbReference>
<dbReference type="RefSeq" id="WP_043227457.1">
    <property type="nucleotide sequence ID" value="NZ_BNBS01000045.1"/>
</dbReference>
<reference evidence="3" key="1">
    <citation type="submission" date="2024-05" db="EMBL/GenBank/DDBJ databases">
        <title>Whole genome shotgun sequence of Streptomyces hydrogenans NBRC 13475.</title>
        <authorList>
            <person name="Komaki H."/>
            <person name="Tamura T."/>
        </authorList>
    </citation>
    <scope>NUCLEOTIDE SEQUENCE</scope>
    <source>
        <strain evidence="3">NBRC 13475</strain>
    </source>
</reference>
<dbReference type="PANTHER" id="PTHR48079">
    <property type="entry name" value="PROTEIN YEEZ"/>
    <property type="match status" value="1"/>
</dbReference>
<keyword evidence="4" id="KW-1185">Reference proteome</keyword>
<dbReference type="Proteomes" id="UP001052739">
    <property type="component" value="Unassembled WGS sequence"/>
</dbReference>
<protein>
    <submittedName>
        <fullName evidence="3">dTDP-glucose 4,6-dehydratase</fullName>
    </submittedName>
</protein>
<dbReference type="Gene3D" id="3.40.50.720">
    <property type="entry name" value="NAD(P)-binding Rossmann-like Domain"/>
    <property type="match status" value="1"/>
</dbReference>
<evidence type="ECO:0000259" key="2">
    <source>
        <dbReference type="Pfam" id="PF01370"/>
    </source>
</evidence>
<dbReference type="InterPro" id="IPR051783">
    <property type="entry name" value="NAD(P)-dependent_oxidoreduct"/>
</dbReference>
<evidence type="ECO:0000256" key="1">
    <source>
        <dbReference type="SAM" id="MobiDB-lite"/>
    </source>
</evidence>
<feature type="region of interest" description="Disordered" evidence="1">
    <location>
        <begin position="283"/>
        <end position="302"/>
    </location>
</feature>
<comment type="caution">
    <text evidence="3">The sequence shown here is derived from an EMBL/GenBank/DDBJ whole genome shotgun (WGS) entry which is preliminary data.</text>
</comment>
<accession>A0ABQ3PFW5</accession>
<proteinExistence type="predicted"/>
<dbReference type="EMBL" id="BNDW01000040">
    <property type="protein sequence ID" value="GHI23911.1"/>
    <property type="molecule type" value="Genomic_DNA"/>
</dbReference>
<organism evidence="3 4">
    <name type="scientific">Streptomyces hydrogenans</name>
    <dbReference type="NCBI Taxonomy" id="1873719"/>
    <lineage>
        <taxon>Bacteria</taxon>
        <taxon>Bacillati</taxon>
        <taxon>Actinomycetota</taxon>
        <taxon>Actinomycetes</taxon>
        <taxon>Kitasatosporales</taxon>
        <taxon>Streptomycetaceae</taxon>
        <taxon>Streptomyces</taxon>
    </lineage>
</organism>
<dbReference type="InterPro" id="IPR001509">
    <property type="entry name" value="Epimerase_deHydtase"/>
</dbReference>
<evidence type="ECO:0000313" key="3">
    <source>
        <dbReference type="EMBL" id="GHI23911.1"/>
    </source>
</evidence>